<dbReference type="GO" id="GO:0004984">
    <property type="term" value="F:olfactory receptor activity"/>
    <property type="evidence" value="ECO:0007669"/>
    <property type="project" value="InterPro"/>
</dbReference>
<dbReference type="PRINTS" id="PR00245">
    <property type="entry name" value="OLFACTORYR"/>
</dbReference>
<evidence type="ECO:0000256" key="10">
    <source>
        <dbReference type="ARBA" id="ARBA00023170"/>
    </source>
</evidence>
<feature type="transmembrane region" description="Helical" evidence="13">
    <location>
        <begin position="238"/>
        <end position="259"/>
    </location>
</feature>
<evidence type="ECO:0000256" key="12">
    <source>
        <dbReference type="RuleBase" id="RU000688"/>
    </source>
</evidence>
<keyword evidence="5 12" id="KW-0812">Transmembrane</keyword>
<dbReference type="Ensembl" id="ENSGEVT00005024385.1">
    <property type="protein sequence ID" value="ENSGEVP00005023189.1"/>
    <property type="gene ID" value="ENSGEVG00005016474.1"/>
</dbReference>
<reference evidence="15" key="1">
    <citation type="submission" date="2025-08" db="UniProtKB">
        <authorList>
            <consortium name="Ensembl"/>
        </authorList>
    </citation>
    <scope>IDENTIFICATION</scope>
</reference>
<dbReference type="FunFam" id="1.20.1070.10:FF:000037">
    <property type="entry name" value="Olfactory receptor"/>
    <property type="match status" value="1"/>
</dbReference>
<keyword evidence="7 13" id="KW-1133">Transmembrane helix</keyword>
<evidence type="ECO:0000256" key="8">
    <source>
        <dbReference type="ARBA" id="ARBA00023040"/>
    </source>
</evidence>
<evidence type="ECO:0000256" key="7">
    <source>
        <dbReference type="ARBA" id="ARBA00022989"/>
    </source>
</evidence>
<dbReference type="AlphaFoldDB" id="A0A8C5EZ71"/>
<evidence type="ECO:0000256" key="3">
    <source>
        <dbReference type="ARBA" id="ARBA00022475"/>
    </source>
</evidence>
<comment type="subcellular location">
    <subcellularLocation>
        <location evidence="2 13">Cell membrane</location>
        <topology evidence="2 13">Multi-pass membrane protein</topology>
    </subcellularLocation>
</comment>
<dbReference type="GO" id="GO:0004930">
    <property type="term" value="F:G protein-coupled receptor activity"/>
    <property type="evidence" value="ECO:0007669"/>
    <property type="project" value="UniProtKB-KW"/>
</dbReference>
<feature type="transmembrane region" description="Helical" evidence="13">
    <location>
        <begin position="25"/>
        <end position="49"/>
    </location>
</feature>
<reference evidence="15" key="2">
    <citation type="submission" date="2025-09" db="UniProtKB">
        <authorList>
            <consortium name="Ensembl"/>
        </authorList>
    </citation>
    <scope>IDENTIFICATION</scope>
</reference>
<keyword evidence="9 13" id="KW-0472">Membrane</keyword>
<dbReference type="Gene3D" id="1.20.1070.10">
    <property type="entry name" value="Rhodopsin 7-helix transmembrane proteins"/>
    <property type="match status" value="1"/>
</dbReference>
<dbReference type="PROSITE" id="PS00237">
    <property type="entry name" value="G_PROTEIN_RECEP_F1_1"/>
    <property type="match status" value="1"/>
</dbReference>
<proteinExistence type="inferred from homology"/>
<dbReference type="Proteomes" id="UP000694390">
    <property type="component" value="Unassembled WGS sequence"/>
</dbReference>
<accession>A0A8C5EZ71</accession>
<dbReference type="PRINTS" id="PR00237">
    <property type="entry name" value="GPCRRHODOPSN"/>
</dbReference>
<evidence type="ECO:0000256" key="1">
    <source>
        <dbReference type="ARBA" id="ARBA00002936"/>
    </source>
</evidence>
<dbReference type="SUPFAM" id="SSF81321">
    <property type="entry name" value="Family A G protein-coupled receptor-like"/>
    <property type="match status" value="1"/>
</dbReference>
<dbReference type="InterPro" id="IPR017452">
    <property type="entry name" value="GPCR_Rhodpsn_7TM"/>
</dbReference>
<dbReference type="OrthoDB" id="6151005at2759"/>
<name>A0A8C5EZ71_9SAUR</name>
<keyword evidence="11 12" id="KW-0807">Transducer</keyword>
<feature type="transmembrane region" description="Helical" evidence="13">
    <location>
        <begin position="271"/>
        <end position="291"/>
    </location>
</feature>
<sequence length="318" mass="35536">IIMANQTIMNEFFLMPFSDVRKLQLLHFVVFLFIYIVSLSGNLSIIIAITLDCHLHTPMYSFLRNLSFLDICFISVTVPKSFINSLMNSSSISFQGCVAQLFLFMSFLATELFLLTVMAFDRYVAICNPLHYAMIINERRSVKLASCGSWLGGGVYSALNTASKFSLPFCGSLINQFFCNIPPLLKLSCSHPNIGETVLIAFGVCVALCCFAFITVSYIHIFSAVLKISSVEGRHKTFSTCLPHLTVVSLFLGTGIFSYLMPTSASAFKQYLMAVFYSVVPPLINPIIYSLRNQEIKMALGRVLRKILLQKKAMDTSF</sequence>
<dbReference type="GeneTree" id="ENSGT01050000244828"/>
<keyword evidence="4 13" id="KW-0716">Sensory transduction</keyword>
<keyword evidence="3 13" id="KW-1003">Cell membrane</keyword>
<keyword evidence="10 12" id="KW-0675">Receptor</keyword>
<comment type="similarity">
    <text evidence="12">Belongs to the G-protein coupled receptor 1 family.</text>
</comment>
<keyword evidence="16" id="KW-1185">Reference proteome</keyword>
<organism evidence="15 16">
    <name type="scientific">Gopherus evgoodei</name>
    <name type="common">Goodes thornscrub tortoise</name>
    <dbReference type="NCBI Taxonomy" id="1825980"/>
    <lineage>
        <taxon>Eukaryota</taxon>
        <taxon>Metazoa</taxon>
        <taxon>Chordata</taxon>
        <taxon>Craniata</taxon>
        <taxon>Vertebrata</taxon>
        <taxon>Euteleostomi</taxon>
        <taxon>Archelosauria</taxon>
        <taxon>Testudinata</taxon>
        <taxon>Testudines</taxon>
        <taxon>Cryptodira</taxon>
        <taxon>Durocryptodira</taxon>
        <taxon>Testudinoidea</taxon>
        <taxon>Testudinidae</taxon>
        <taxon>Gopherus</taxon>
    </lineage>
</organism>
<evidence type="ECO:0000256" key="11">
    <source>
        <dbReference type="ARBA" id="ARBA00023224"/>
    </source>
</evidence>
<feature type="transmembrane region" description="Helical" evidence="13">
    <location>
        <begin position="61"/>
        <end position="78"/>
    </location>
</feature>
<protein>
    <recommendedName>
        <fullName evidence="13">Olfactory receptor</fullName>
    </recommendedName>
</protein>
<dbReference type="PROSITE" id="PS50262">
    <property type="entry name" value="G_PROTEIN_RECEP_F1_2"/>
    <property type="match status" value="1"/>
</dbReference>
<evidence type="ECO:0000256" key="5">
    <source>
        <dbReference type="ARBA" id="ARBA00022692"/>
    </source>
</evidence>
<evidence type="ECO:0000313" key="15">
    <source>
        <dbReference type="Ensembl" id="ENSGEVP00005023189.1"/>
    </source>
</evidence>
<dbReference type="PANTHER" id="PTHR26452">
    <property type="entry name" value="OLFACTORY RECEPTOR"/>
    <property type="match status" value="1"/>
</dbReference>
<feature type="domain" description="G-protein coupled receptors family 1 profile" evidence="14">
    <location>
        <begin position="41"/>
        <end position="289"/>
    </location>
</feature>
<evidence type="ECO:0000256" key="2">
    <source>
        <dbReference type="ARBA" id="ARBA00004651"/>
    </source>
</evidence>
<keyword evidence="6 13" id="KW-0552">Olfaction</keyword>
<keyword evidence="8 12" id="KW-0297">G-protein coupled receptor</keyword>
<evidence type="ECO:0000256" key="6">
    <source>
        <dbReference type="ARBA" id="ARBA00022725"/>
    </source>
</evidence>
<evidence type="ECO:0000259" key="14">
    <source>
        <dbReference type="PROSITE" id="PS50262"/>
    </source>
</evidence>
<evidence type="ECO:0000256" key="4">
    <source>
        <dbReference type="ARBA" id="ARBA00022606"/>
    </source>
</evidence>
<feature type="transmembrane region" description="Helical" evidence="13">
    <location>
        <begin position="98"/>
        <end position="120"/>
    </location>
</feature>
<dbReference type="CDD" id="cd15227">
    <property type="entry name" value="7tmA_OR14-like"/>
    <property type="match status" value="1"/>
</dbReference>
<evidence type="ECO:0000256" key="9">
    <source>
        <dbReference type="ARBA" id="ARBA00023136"/>
    </source>
</evidence>
<dbReference type="GO" id="GO:0005886">
    <property type="term" value="C:plasma membrane"/>
    <property type="evidence" value="ECO:0007669"/>
    <property type="project" value="UniProtKB-SubCell"/>
</dbReference>
<evidence type="ECO:0000256" key="13">
    <source>
        <dbReference type="RuleBase" id="RU363047"/>
    </source>
</evidence>
<dbReference type="InterPro" id="IPR050516">
    <property type="entry name" value="Olfactory_GPCR"/>
</dbReference>
<dbReference type="InterPro" id="IPR000276">
    <property type="entry name" value="GPCR_Rhodpsn"/>
</dbReference>
<dbReference type="InterPro" id="IPR000725">
    <property type="entry name" value="Olfact_rcpt"/>
</dbReference>
<evidence type="ECO:0000313" key="16">
    <source>
        <dbReference type="Proteomes" id="UP000694390"/>
    </source>
</evidence>
<feature type="transmembrane region" description="Helical" evidence="13">
    <location>
        <begin position="200"/>
        <end position="226"/>
    </location>
</feature>
<dbReference type="Pfam" id="PF13853">
    <property type="entry name" value="7tm_4"/>
    <property type="match status" value="1"/>
</dbReference>
<comment type="function">
    <text evidence="1">Odorant receptor.</text>
</comment>